<name>A0A8J4DKN3_9ACTN</name>
<organism evidence="1 2">
    <name type="scientific">Spirilliplanes yamanashiensis</name>
    <dbReference type="NCBI Taxonomy" id="42233"/>
    <lineage>
        <taxon>Bacteria</taxon>
        <taxon>Bacillati</taxon>
        <taxon>Actinomycetota</taxon>
        <taxon>Actinomycetes</taxon>
        <taxon>Micromonosporales</taxon>
        <taxon>Micromonosporaceae</taxon>
        <taxon>Spirilliplanes</taxon>
    </lineage>
</organism>
<evidence type="ECO:0000313" key="2">
    <source>
        <dbReference type="Proteomes" id="UP000652013"/>
    </source>
</evidence>
<sequence>MKAGAAARGAGPAWVHPAFGLTATRPAAAASAVTSPSRRAARDFHRPNIGFLRATIALMQVNAMVARLFQAFNEGARFRNLTGPA</sequence>
<comment type="caution">
    <text evidence="1">The sequence shown here is derived from an EMBL/GenBank/DDBJ whole genome shotgun (WGS) entry which is preliminary data.</text>
</comment>
<dbReference type="EMBL" id="BOOY01000034">
    <property type="protein sequence ID" value="GIJ05487.1"/>
    <property type="molecule type" value="Genomic_DNA"/>
</dbReference>
<keyword evidence="2" id="KW-1185">Reference proteome</keyword>
<dbReference type="AlphaFoldDB" id="A0A8J4DKN3"/>
<reference evidence="1" key="1">
    <citation type="submission" date="2021-01" db="EMBL/GenBank/DDBJ databases">
        <title>Whole genome shotgun sequence of Spirilliplanes yamanashiensis NBRC 15828.</title>
        <authorList>
            <person name="Komaki H."/>
            <person name="Tamura T."/>
        </authorList>
    </citation>
    <scope>NUCLEOTIDE SEQUENCE</scope>
    <source>
        <strain evidence="1">NBRC 15828</strain>
    </source>
</reference>
<evidence type="ECO:0000313" key="1">
    <source>
        <dbReference type="EMBL" id="GIJ05487.1"/>
    </source>
</evidence>
<gene>
    <name evidence="1" type="ORF">Sya03_48390</name>
</gene>
<protein>
    <submittedName>
        <fullName evidence="1">Uncharacterized protein</fullName>
    </submittedName>
</protein>
<proteinExistence type="predicted"/>
<accession>A0A8J4DKN3</accession>
<dbReference type="Proteomes" id="UP000652013">
    <property type="component" value="Unassembled WGS sequence"/>
</dbReference>